<dbReference type="Gene3D" id="3.30.950.10">
    <property type="entry name" value="Methyltransferase, Cobalt-precorrin-4 Transmethylase, Domain 2"/>
    <property type="match status" value="1"/>
</dbReference>
<dbReference type="InterPro" id="IPR000878">
    <property type="entry name" value="4pyrrol_Mease"/>
</dbReference>
<dbReference type="GO" id="GO:0005737">
    <property type="term" value="C:cytoplasm"/>
    <property type="evidence" value="ECO:0007669"/>
    <property type="project" value="UniProtKB-SubCell"/>
</dbReference>
<keyword evidence="5 6" id="KW-0949">S-adenosyl-L-methionine</keyword>
<dbReference type="CDD" id="cd11648">
    <property type="entry name" value="RsmI"/>
    <property type="match status" value="1"/>
</dbReference>
<evidence type="ECO:0000313" key="8">
    <source>
        <dbReference type="EMBL" id="HGT71403.1"/>
    </source>
</evidence>
<dbReference type="InterPro" id="IPR008189">
    <property type="entry name" value="rRNA_ssu_MeTfrase_I"/>
</dbReference>
<keyword evidence="4 6" id="KW-0808">Transferase</keyword>
<dbReference type="HAMAP" id="MF_01877">
    <property type="entry name" value="16SrRNA_methyltr_I"/>
    <property type="match status" value="1"/>
</dbReference>
<gene>
    <name evidence="6 8" type="primary">rsmI</name>
    <name evidence="8" type="ORF">ENT43_04035</name>
</gene>
<comment type="function">
    <text evidence="6">Catalyzes the 2'-O-methylation of the ribose of cytidine 1402 (C1402) in 16S rRNA.</text>
</comment>
<dbReference type="EC" id="2.1.1.198" evidence="6"/>
<comment type="similarity">
    <text evidence="6">Belongs to the methyltransferase superfamily. RsmI family.</text>
</comment>
<evidence type="ECO:0000256" key="5">
    <source>
        <dbReference type="ARBA" id="ARBA00022691"/>
    </source>
</evidence>
<dbReference type="GO" id="GO:0070677">
    <property type="term" value="F:rRNA (cytosine-2'-O-)-methyltransferase activity"/>
    <property type="evidence" value="ECO:0007669"/>
    <property type="project" value="UniProtKB-UniRule"/>
</dbReference>
<evidence type="ECO:0000256" key="6">
    <source>
        <dbReference type="HAMAP-Rule" id="MF_01877"/>
    </source>
</evidence>
<comment type="subcellular location">
    <subcellularLocation>
        <location evidence="6">Cytoplasm</location>
    </subcellularLocation>
</comment>
<dbReference type="NCBIfam" id="TIGR00096">
    <property type="entry name" value="16S rRNA (cytidine(1402)-2'-O)-methyltransferase"/>
    <property type="match status" value="1"/>
</dbReference>
<keyword evidence="2 6" id="KW-0698">rRNA processing</keyword>
<dbReference type="Gene3D" id="3.40.1010.10">
    <property type="entry name" value="Cobalt-precorrin-4 Transmethylase, Domain 1"/>
    <property type="match status" value="1"/>
</dbReference>
<dbReference type="PIRSF" id="PIRSF005917">
    <property type="entry name" value="MTase_YraL"/>
    <property type="match status" value="1"/>
</dbReference>
<keyword evidence="3 6" id="KW-0489">Methyltransferase</keyword>
<dbReference type="PANTHER" id="PTHR46111">
    <property type="entry name" value="RIBOSOMAL RNA SMALL SUBUNIT METHYLTRANSFERASE I"/>
    <property type="match status" value="1"/>
</dbReference>
<proteinExistence type="inferred from homology"/>
<reference evidence="8" key="1">
    <citation type="journal article" date="2020" name="mSystems">
        <title>Genome- and Community-Level Interaction Insights into Carbon Utilization and Element Cycling Functions of Hydrothermarchaeota in Hydrothermal Sediment.</title>
        <authorList>
            <person name="Zhou Z."/>
            <person name="Liu Y."/>
            <person name="Xu W."/>
            <person name="Pan J."/>
            <person name="Luo Z.H."/>
            <person name="Li M."/>
        </authorList>
    </citation>
    <scope>NUCLEOTIDE SEQUENCE [LARGE SCALE GENOMIC DNA]</scope>
    <source>
        <strain evidence="8">SpSt-579</strain>
    </source>
</reference>
<accession>A0A7C4R6N3</accession>
<evidence type="ECO:0000259" key="7">
    <source>
        <dbReference type="Pfam" id="PF00590"/>
    </source>
</evidence>
<keyword evidence="1 6" id="KW-0963">Cytoplasm</keyword>
<name>A0A7C4R6N3_UNCC3</name>
<organism evidence="8">
    <name type="scientific">candidate division CPR3 bacterium</name>
    <dbReference type="NCBI Taxonomy" id="2268181"/>
    <lineage>
        <taxon>Bacteria</taxon>
        <taxon>Bacteria division CPR3</taxon>
    </lineage>
</organism>
<sequence>MSKLYIVGTPIGNLEDLTFRAFNTLRKVDFVLAEDTRKTKILLDRYDIEKPIISYHQHSKITKVEKIIELLKEGKELALVTDAGTPGISDPGNELVERILIHNKATRPLQNWRAGRSMEPTFEIIPIPGVSAVTTILSVCGFPTDDFLFLGFLPKKKGKETLLKSLANQKRTVVFFESPHRIVKILQNIMGHLGDIEVVVGRELTKKFEEVLRGKISEVVGELSSRSSIKGEIVVVLGKKIKN</sequence>
<evidence type="ECO:0000256" key="2">
    <source>
        <dbReference type="ARBA" id="ARBA00022552"/>
    </source>
</evidence>
<dbReference type="InterPro" id="IPR014777">
    <property type="entry name" value="4pyrrole_Mease_sub1"/>
</dbReference>
<dbReference type="InterPro" id="IPR035996">
    <property type="entry name" value="4pyrrol_Methylase_sf"/>
</dbReference>
<evidence type="ECO:0000256" key="1">
    <source>
        <dbReference type="ARBA" id="ARBA00022490"/>
    </source>
</evidence>
<evidence type="ECO:0000256" key="3">
    <source>
        <dbReference type="ARBA" id="ARBA00022603"/>
    </source>
</evidence>
<dbReference type="PANTHER" id="PTHR46111:SF1">
    <property type="entry name" value="RIBOSOMAL RNA SMALL SUBUNIT METHYLTRANSFERASE I"/>
    <property type="match status" value="1"/>
</dbReference>
<dbReference type="AlphaFoldDB" id="A0A7C4R6N3"/>
<evidence type="ECO:0000256" key="4">
    <source>
        <dbReference type="ARBA" id="ARBA00022679"/>
    </source>
</evidence>
<dbReference type="EMBL" id="DSYQ01000025">
    <property type="protein sequence ID" value="HGT71403.1"/>
    <property type="molecule type" value="Genomic_DNA"/>
</dbReference>
<dbReference type="InterPro" id="IPR014776">
    <property type="entry name" value="4pyrrole_Mease_sub2"/>
</dbReference>
<dbReference type="SUPFAM" id="SSF53790">
    <property type="entry name" value="Tetrapyrrole methylase"/>
    <property type="match status" value="1"/>
</dbReference>
<feature type="domain" description="Tetrapyrrole methylase" evidence="7">
    <location>
        <begin position="3"/>
        <end position="219"/>
    </location>
</feature>
<comment type="caution">
    <text evidence="8">The sequence shown here is derived from an EMBL/GenBank/DDBJ whole genome shotgun (WGS) entry which is preliminary data.</text>
</comment>
<comment type="catalytic activity">
    <reaction evidence="6">
        <text>cytidine(1402) in 16S rRNA + S-adenosyl-L-methionine = 2'-O-methylcytidine(1402) in 16S rRNA + S-adenosyl-L-homocysteine + H(+)</text>
        <dbReference type="Rhea" id="RHEA:42924"/>
        <dbReference type="Rhea" id="RHEA-COMP:10285"/>
        <dbReference type="Rhea" id="RHEA-COMP:10286"/>
        <dbReference type="ChEBI" id="CHEBI:15378"/>
        <dbReference type="ChEBI" id="CHEBI:57856"/>
        <dbReference type="ChEBI" id="CHEBI:59789"/>
        <dbReference type="ChEBI" id="CHEBI:74495"/>
        <dbReference type="ChEBI" id="CHEBI:82748"/>
        <dbReference type="EC" id="2.1.1.198"/>
    </reaction>
</comment>
<dbReference type="FunFam" id="3.40.1010.10:FF:000007">
    <property type="entry name" value="Ribosomal RNA small subunit methyltransferase I"/>
    <property type="match status" value="1"/>
</dbReference>
<dbReference type="Pfam" id="PF00590">
    <property type="entry name" value="TP_methylase"/>
    <property type="match status" value="1"/>
</dbReference>
<protein>
    <recommendedName>
        <fullName evidence="6">Ribosomal RNA small subunit methyltransferase I</fullName>
        <ecNumber evidence="6">2.1.1.198</ecNumber>
    </recommendedName>
    <alternativeName>
        <fullName evidence="6">16S rRNA 2'-O-ribose C1402 methyltransferase</fullName>
    </alternativeName>
    <alternativeName>
        <fullName evidence="6">rRNA (cytidine-2'-O-)-methyltransferase RsmI</fullName>
    </alternativeName>
</protein>
<dbReference type="FunFam" id="3.30.950.10:FF:000002">
    <property type="entry name" value="Ribosomal RNA small subunit methyltransferase I"/>
    <property type="match status" value="1"/>
</dbReference>